<name>A0AAE1E8F9_9GAST</name>
<feature type="region of interest" description="Disordered" evidence="1">
    <location>
        <begin position="64"/>
        <end position="109"/>
    </location>
</feature>
<evidence type="ECO:0000313" key="2">
    <source>
        <dbReference type="EMBL" id="KAK3798121.1"/>
    </source>
</evidence>
<comment type="caution">
    <text evidence="2">The sequence shown here is derived from an EMBL/GenBank/DDBJ whole genome shotgun (WGS) entry which is preliminary data.</text>
</comment>
<dbReference type="AlphaFoldDB" id="A0AAE1E8F9"/>
<dbReference type="EMBL" id="JAWDGP010000716">
    <property type="protein sequence ID" value="KAK3798121.1"/>
    <property type="molecule type" value="Genomic_DNA"/>
</dbReference>
<keyword evidence="3" id="KW-1185">Reference proteome</keyword>
<sequence>MQERRRATESSRHQLGCSSHLDRGQRAIQQGQHTNKFTSARKAQDVTCYSSDHWLSSEPGMTCRHPHDCSRGHGSTPGAAANGNCGRSVRRAGKSPRQPQQCRGRRRWSQDKKWEVGSLNPLFSALVKVRTFAPGEALTQRLKQMKLPQVELQSLRCRV</sequence>
<feature type="region of interest" description="Disordered" evidence="1">
    <location>
        <begin position="1"/>
        <end position="42"/>
    </location>
</feature>
<dbReference type="Proteomes" id="UP001283361">
    <property type="component" value="Unassembled WGS sequence"/>
</dbReference>
<organism evidence="2 3">
    <name type="scientific">Elysia crispata</name>
    <name type="common">lettuce slug</name>
    <dbReference type="NCBI Taxonomy" id="231223"/>
    <lineage>
        <taxon>Eukaryota</taxon>
        <taxon>Metazoa</taxon>
        <taxon>Spiralia</taxon>
        <taxon>Lophotrochozoa</taxon>
        <taxon>Mollusca</taxon>
        <taxon>Gastropoda</taxon>
        <taxon>Heterobranchia</taxon>
        <taxon>Euthyneura</taxon>
        <taxon>Panpulmonata</taxon>
        <taxon>Sacoglossa</taxon>
        <taxon>Placobranchoidea</taxon>
        <taxon>Plakobranchidae</taxon>
        <taxon>Elysia</taxon>
    </lineage>
</organism>
<evidence type="ECO:0000313" key="3">
    <source>
        <dbReference type="Proteomes" id="UP001283361"/>
    </source>
</evidence>
<reference evidence="2" key="1">
    <citation type="journal article" date="2023" name="G3 (Bethesda)">
        <title>A reference genome for the long-term kleptoplast-retaining sea slug Elysia crispata morphotype clarki.</title>
        <authorList>
            <person name="Eastman K.E."/>
            <person name="Pendleton A.L."/>
            <person name="Shaikh M.A."/>
            <person name="Suttiyut T."/>
            <person name="Ogas R."/>
            <person name="Tomko P."/>
            <person name="Gavelis G."/>
            <person name="Widhalm J.R."/>
            <person name="Wisecaver J.H."/>
        </authorList>
    </citation>
    <scope>NUCLEOTIDE SEQUENCE</scope>
    <source>
        <strain evidence="2">ECLA1</strain>
    </source>
</reference>
<feature type="compositionally biased region" description="Polar residues" evidence="1">
    <location>
        <begin position="27"/>
        <end position="38"/>
    </location>
</feature>
<gene>
    <name evidence="2" type="ORF">RRG08_056620</name>
</gene>
<evidence type="ECO:0000256" key="1">
    <source>
        <dbReference type="SAM" id="MobiDB-lite"/>
    </source>
</evidence>
<proteinExistence type="predicted"/>
<accession>A0AAE1E8F9</accession>
<feature type="compositionally biased region" description="Basic and acidic residues" evidence="1">
    <location>
        <begin position="1"/>
        <end position="12"/>
    </location>
</feature>
<protein>
    <submittedName>
        <fullName evidence="2">Uncharacterized protein</fullName>
    </submittedName>
</protein>